<sequence length="281" mass="32685">MYDESHLSEVEEHVLDTDESDFDTLNTSVYASQSSDYENEDNFDPADDPLHYYTHLQTNDICMEFLKLLRDSQISKTQSERFLSFIKTLLPYPNKMPTSMEKLLTILNITNYFTKRIVCILCKKELNNKQLVCNTCTTAESKHTAHIYDTDFFILLSLVVSRLLVEINKYKEEILSTNINEEKCYDIPFGQIYQDLLKRLPNENMLSLLFHIDGVGLCKSSNLKMWLFSASIIELPPHFRTRRHNMPLVSIYIGHTEPDINLWLGSSFLALKLLKENGKYS</sequence>
<dbReference type="EMBL" id="CAJNOQ010020204">
    <property type="protein sequence ID" value="CAF1464737.1"/>
    <property type="molecule type" value="Genomic_DNA"/>
</dbReference>
<dbReference type="Proteomes" id="UP000663829">
    <property type="component" value="Unassembled WGS sequence"/>
</dbReference>
<protein>
    <submittedName>
        <fullName evidence="1">Uncharacterized protein</fullName>
    </submittedName>
</protein>
<comment type="caution">
    <text evidence="1">The sequence shown here is derived from an EMBL/GenBank/DDBJ whole genome shotgun (WGS) entry which is preliminary data.</text>
</comment>
<organism evidence="1 3">
    <name type="scientific">Didymodactylos carnosus</name>
    <dbReference type="NCBI Taxonomy" id="1234261"/>
    <lineage>
        <taxon>Eukaryota</taxon>
        <taxon>Metazoa</taxon>
        <taxon>Spiralia</taxon>
        <taxon>Gnathifera</taxon>
        <taxon>Rotifera</taxon>
        <taxon>Eurotatoria</taxon>
        <taxon>Bdelloidea</taxon>
        <taxon>Philodinida</taxon>
        <taxon>Philodinidae</taxon>
        <taxon>Didymodactylos</taxon>
    </lineage>
</organism>
<evidence type="ECO:0000313" key="2">
    <source>
        <dbReference type="EMBL" id="CAF4334129.1"/>
    </source>
</evidence>
<dbReference type="OrthoDB" id="10066637at2759"/>
<dbReference type="Pfam" id="PF06869">
    <property type="entry name" value="DUF1258"/>
    <property type="match status" value="1"/>
</dbReference>
<gene>
    <name evidence="1" type="ORF">GPM918_LOCUS35225</name>
    <name evidence="2" type="ORF">SRO942_LOCUS35941</name>
</gene>
<evidence type="ECO:0000313" key="1">
    <source>
        <dbReference type="EMBL" id="CAF1464737.1"/>
    </source>
</evidence>
<keyword evidence="3" id="KW-1185">Reference proteome</keyword>
<reference evidence="1" key="1">
    <citation type="submission" date="2021-02" db="EMBL/GenBank/DDBJ databases">
        <authorList>
            <person name="Nowell W R."/>
        </authorList>
    </citation>
    <scope>NUCLEOTIDE SEQUENCE</scope>
</reference>
<dbReference type="EMBL" id="CAJOBC010085666">
    <property type="protein sequence ID" value="CAF4334129.1"/>
    <property type="molecule type" value="Genomic_DNA"/>
</dbReference>
<dbReference type="AlphaFoldDB" id="A0A815QJC1"/>
<proteinExistence type="predicted"/>
<evidence type="ECO:0000313" key="3">
    <source>
        <dbReference type="Proteomes" id="UP000663829"/>
    </source>
</evidence>
<dbReference type="InterPro" id="IPR009667">
    <property type="entry name" value="DUF1258"/>
</dbReference>
<name>A0A815QJC1_9BILA</name>
<accession>A0A815QJC1</accession>
<dbReference type="Proteomes" id="UP000681722">
    <property type="component" value="Unassembled WGS sequence"/>
</dbReference>